<dbReference type="InterPro" id="IPR039657">
    <property type="entry name" value="Dimethylallyltransferase"/>
</dbReference>
<comment type="subunit">
    <text evidence="10">Monomer.</text>
</comment>
<organism evidence="15 16">
    <name type="scientific">Eiseniibacteriota bacterium</name>
    <dbReference type="NCBI Taxonomy" id="2212470"/>
    <lineage>
        <taxon>Bacteria</taxon>
        <taxon>Candidatus Eiseniibacteriota</taxon>
    </lineage>
</organism>
<comment type="caution">
    <text evidence="15">The sequence shown here is derived from an EMBL/GenBank/DDBJ whole genome shotgun (WGS) entry which is preliminary data.</text>
</comment>
<feature type="site" description="Interaction with substrate tRNA" evidence="10">
    <location>
        <position position="173"/>
    </location>
</feature>
<sequence length="361" mass="39936">MRRSGAARPWARSSGALSSIGCSPRASRMAIPTGVPPTSGSRWRSWTGVLAAGRRVVLVGSTASGKSLVALDLAERLGGEIVGADSRQIYRGLEIGTEAPTVQDCARVPHHFVSFLEPAHGYSAGRYGKEARASVLEIESRGRLPIVAGGSGLYVRALLQGLFHGPARDDAIRARLTERIREEGLESLRQELGRVDPEALEAILPGDPVRVIRALEVHELTGRPISALRRERAPEPFPALLFGLRWSRPALAERIASRLDRQLARGFLDEVRTLLEAGLPEDAPGPRTLGYRELIPHLHGEYSLEEARRRIALKTRQLAKRQETWFRLTPGVHWIDLQEEGDFARAAREIEDRLDRARERP</sequence>
<evidence type="ECO:0000256" key="13">
    <source>
        <dbReference type="RuleBase" id="RU003785"/>
    </source>
</evidence>
<gene>
    <name evidence="10 15" type="primary">miaA</name>
    <name evidence="15" type="ORF">E6K71_01030</name>
</gene>
<evidence type="ECO:0000256" key="6">
    <source>
        <dbReference type="ARBA" id="ARBA00022741"/>
    </source>
</evidence>
<dbReference type="InterPro" id="IPR018022">
    <property type="entry name" value="IPT"/>
</dbReference>
<evidence type="ECO:0000256" key="10">
    <source>
        <dbReference type="HAMAP-Rule" id="MF_00185"/>
    </source>
</evidence>
<keyword evidence="4 10" id="KW-0808">Transferase</keyword>
<feature type="region of interest" description="Disordered" evidence="14">
    <location>
        <begin position="1"/>
        <end position="22"/>
    </location>
</feature>
<evidence type="ECO:0000256" key="3">
    <source>
        <dbReference type="ARBA" id="ARBA00005842"/>
    </source>
</evidence>
<dbReference type="Gene3D" id="3.40.50.300">
    <property type="entry name" value="P-loop containing nucleotide triphosphate hydrolases"/>
    <property type="match status" value="1"/>
</dbReference>
<comment type="similarity">
    <text evidence="3 10 13">Belongs to the IPP transferase family.</text>
</comment>
<evidence type="ECO:0000313" key="15">
    <source>
        <dbReference type="EMBL" id="TMQ51029.1"/>
    </source>
</evidence>
<evidence type="ECO:0000256" key="9">
    <source>
        <dbReference type="ARBA" id="ARBA00049563"/>
    </source>
</evidence>
<dbReference type="SUPFAM" id="SSF52540">
    <property type="entry name" value="P-loop containing nucleoside triphosphate hydrolases"/>
    <property type="match status" value="1"/>
</dbReference>
<keyword evidence="7 10" id="KW-0067">ATP-binding</keyword>
<evidence type="ECO:0000256" key="12">
    <source>
        <dbReference type="RuleBase" id="RU003784"/>
    </source>
</evidence>
<evidence type="ECO:0000256" key="11">
    <source>
        <dbReference type="RuleBase" id="RU003783"/>
    </source>
</evidence>
<evidence type="ECO:0000256" key="4">
    <source>
        <dbReference type="ARBA" id="ARBA00022679"/>
    </source>
</evidence>
<comment type="function">
    <text evidence="2 10 12">Catalyzes the transfer of a dimethylallyl group onto the adenine at position 37 in tRNAs that read codons beginning with uridine, leading to the formation of N6-(dimethylallyl)adenosine (i(6)A).</text>
</comment>
<feature type="binding site" evidence="10">
    <location>
        <begin position="60"/>
        <end position="67"/>
    </location>
    <ligand>
        <name>ATP</name>
        <dbReference type="ChEBI" id="CHEBI:30616"/>
    </ligand>
</feature>
<dbReference type="Pfam" id="PF01715">
    <property type="entry name" value="IPPT"/>
    <property type="match status" value="1"/>
</dbReference>
<comment type="caution">
    <text evidence="10">Lacks conserved residue(s) required for the propagation of feature annotation.</text>
</comment>
<accession>A0A538SI39</accession>
<evidence type="ECO:0000256" key="5">
    <source>
        <dbReference type="ARBA" id="ARBA00022694"/>
    </source>
</evidence>
<dbReference type="InterPro" id="IPR027417">
    <property type="entry name" value="P-loop_NTPase"/>
</dbReference>
<dbReference type="GO" id="GO:0006400">
    <property type="term" value="P:tRNA modification"/>
    <property type="evidence" value="ECO:0007669"/>
    <property type="project" value="TreeGrafter"/>
</dbReference>
<proteinExistence type="inferred from homology"/>
<keyword evidence="8 10" id="KW-0460">Magnesium</keyword>
<evidence type="ECO:0000256" key="14">
    <source>
        <dbReference type="SAM" id="MobiDB-lite"/>
    </source>
</evidence>
<dbReference type="PANTHER" id="PTHR11088">
    <property type="entry name" value="TRNA DIMETHYLALLYLTRANSFERASE"/>
    <property type="match status" value="1"/>
</dbReference>
<reference evidence="15 16" key="1">
    <citation type="journal article" date="2019" name="Nat. Microbiol.">
        <title>Mediterranean grassland soil C-N compound turnover is dependent on rainfall and depth, and is mediated by genomically divergent microorganisms.</title>
        <authorList>
            <person name="Diamond S."/>
            <person name="Andeer P.F."/>
            <person name="Li Z."/>
            <person name="Crits-Christoph A."/>
            <person name="Burstein D."/>
            <person name="Anantharaman K."/>
            <person name="Lane K.R."/>
            <person name="Thomas B.C."/>
            <person name="Pan C."/>
            <person name="Northen T.R."/>
            <person name="Banfield J.F."/>
        </authorList>
    </citation>
    <scope>NUCLEOTIDE SEQUENCE [LARGE SCALE GENOMIC DNA]</scope>
    <source>
        <strain evidence="15">WS_1</strain>
    </source>
</reference>
<comment type="catalytic activity">
    <reaction evidence="9 10 11">
        <text>adenosine(37) in tRNA + dimethylallyl diphosphate = N(6)-dimethylallyladenosine(37) in tRNA + diphosphate</text>
        <dbReference type="Rhea" id="RHEA:26482"/>
        <dbReference type="Rhea" id="RHEA-COMP:10162"/>
        <dbReference type="Rhea" id="RHEA-COMP:10375"/>
        <dbReference type="ChEBI" id="CHEBI:33019"/>
        <dbReference type="ChEBI" id="CHEBI:57623"/>
        <dbReference type="ChEBI" id="CHEBI:74411"/>
        <dbReference type="ChEBI" id="CHEBI:74415"/>
        <dbReference type="EC" id="2.5.1.75"/>
    </reaction>
</comment>
<keyword evidence="6 10" id="KW-0547">Nucleotide-binding</keyword>
<dbReference type="EC" id="2.5.1.75" evidence="10"/>
<dbReference type="Proteomes" id="UP000316292">
    <property type="component" value="Unassembled WGS sequence"/>
</dbReference>
<dbReference type="EMBL" id="VBOR01000024">
    <property type="protein sequence ID" value="TMQ51029.1"/>
    <property type="molecule type" value="Genomic_DNA"/>
</dbReference>
<feature type="region of interest" description="Interaction with substrate tRNA" evidence="10">
    <location>
        <begin position="85"/>
        <end position="88"/>
    </location>
</feature>
<feature type="site" description="Interaction with substrate tRNA" evidence="10">
    <location>
        <position position="151"/>
    </location>
</feature>
<dbReference type="HAMAP" id="MF_00185">
    <property type="entry name" value="IPP_trans"/>
    <property type="match status" value="1"/>
</dbReference>
<dbReference type="PANTHER" id="PTHR11088:SF60">
    <property type="entry name" value="TRNA DIMETHYLALLYLTRANSFERASE"/>
    <property type="match status" value="1"/>
</dbReference>
<keyword evidence="5 10" id="KW-0819">tRNA processing</keyword>
<evidence type="ECO:0000256" key="2">
    <source>
        <dbReference type="ARBA" id="ARBA00003213"/>
    </source>
</evidence>
<dbReference type="NCBIfam" id="TIGR00174">
    <property type="entry name" value="miaA"/>
    <property type="match status" value="1"/>
</dbReference>
<feature type="binding site" evidence="10">
    <location>
        <begin position="62"/>
        <end position="67"/>
    </location>
    <ligand>
        <name>substrate</name>
    </ligand>
</feature>
<dbReference type="GO" id="GO:0005524">
    <property type="term" value="F:ATP binding"/>
    <property type="evidence" value="ECO:0007669"/>
    <property type="project" value="UniProtKB-UniRule"/>
</dbReference>
<dbReference type="AlphaFoldDB" id="A0A538SI39"/>
<evidence type="ECO:0000256" key="8">
    <source>
        <dbReference type="ARBA" id="ARBA00022842"/>
    </source>
</evidence>
<evidence type="ECO:0000256" key="1">
    <source>
        <dbReference type="ARBA" id="ARBA00001946"/>
    </source>
</evidence>
<evidence type="ECO:0000256" key="7">
    <source>
        <dbReference type="ARBA" id="ARBA00022840"/>
    </source>
</evidence>
<protein>
    <recommendedName>
        <fullName evidence="10">tRNA dimethylallyltransferase</fullName>
        <ecNumber evidence="10">2.5.1.75</ecNumber>
    </recommendedName>
    <alternativeName>
        <fullName evidence="10">Dimethylallyl diphosphate:tRNA dimethylallyltransferase</fullName>
        <shortName evidence="10">DMAPP:tRNA dimethylallyltransferase</shortName>
        <shortName evidence="10">DMATase</shortName>
    </alternativeName>
    <alternativeName>
        <fullName evidence="10">Isopentenyl-diphosphate:tRNA isopentenyltransferase</fullName>
        <shortName evidence="10">IPP transferase</shortName>
        <shortName evidence="10">IPPT</shortName>
        <shortName evidence="10">IPTase</shortName>
    </alternativeName>
</protein>
<evidence type="ECO:0000313" key="16">
    <source>
        <dbReference type="Proteomes" id="UP000316292"/>
    </source>
</evidence>
<dbReference type="GO" id="GO:0052381">
    <property type="term" value="F:tRNA dimethylallyltransferase activity"/>
    <property type="evidence" value="ECO:0007669"/>
    <property type="project" value="UniProtKB-UniRule"/>
</dbReference>
<dbReference type="Gene3D" id="1.10.20.140">
    <property type="match status" value="1"/>
</dbReference>
<comment type="cofactor">
    <cofactor evidence="1 10">
        <name>Mg(2+)</name>
        <dbReference type="ChEBI" id="CHEBI:18420"/>
    </cofactor>
</comment>
<name>A0A538SI39_UNCEI</name>